<keyword evidence="3" id="KW-1185">Reference proteome</keyword>
<proteinExistence type="predicted"/>
<protein>
    <submittedName>
        <fullName evidence="2">Uncharacterized protein</fullName>
    </submittedName>
</protein>
<feature type="compositionally biased region" description="Basic residues" evidence="1">
    <location>
        <begin position="10"/>
        <end position="19"/>
    </location>
</feature>
<dbReference type="Proteomes" id="UP001501147">
    <property type="component" value="Unassembled WGS sequence"/>
</dbReference>
<evidence type="ECO:0000313" key="2">
    <source>
        <dbReference type="EMBL" id="GAA4786717.1"/>
    </source>
</evidence>
<sequence length="117" mass="11901">MTGPSAPLKRNWHARHRRPLPAAPSFTSAPAEAAGLDASAACEVPAHPVARAVLGTEQAASPSAVVTNAGLGAGALPAAHQRALSESVALGDAELRRLLRDGQAAPRNPPEEVPQPT</sequence>
<organism evidence="2 3">
    <name type="scientific">Streptomyces sanyensis</name>
    <dbReference type="NCBI Taxonomy" id="568869"/>
    <lineage>
        <taxon>Bacteria</taxon>
        <taxon>Bacillati</taxon>
        <taxon>Actinomycetota</taxon>
        <taxon>Actinomycetes</taxon>
        <taxon>Kitasatosporales</taxon>
        <taxon>Streptomycetaceae</taxon>
        <taxon>Streptomyces</taxon>
    </lineage>
</organism>
<evidence type="ECO:0000313" key="3">
    <source>
        <dbReference type="Proteomes" id="UP001501147"/>
    </source>
</evidence>
<feature type="region of interest" description="Disordered" evidence="1">
    <location>
        <begin position="1"/>
        <end position="28"/>
    </location>
</feature>
<reference evidence="3" key="1">
    <citation type="journal article" date="2019" name="Int. J. Syst. Evol. Microbiol.">
        <title>The Global Catalogue of Microorganisms (GCM) 10K type strain sequencing project: providing services to taxonomists for standard genome sequencing and annotation.</title>
        <authorList>
            <consortium name="The Broad Institute Genomics Platform"/>
            <consortium name="The Broad Institute Genome Sequencing Center for Infectious Disease"/>
            <person name="Wu L."/>
            <person name="Ma J."/>
        </authorList>
    </citation>
    <scope>NUCLEOTIDE SEQUENCE [LARGE SCALE GENOMIC DNA]</scope>
    <source>
        <strain evidence="3">JCM 18324</strain>
    </source>
</reference>
<gene>
    <name evidence="2" type="ORF">GCM10023329_41970</name>
</gene>
<dbReference type="EMBL" id="BAABJV010000012">
    <property type="protein sequence ID" value="GAA4786717.1"/>
    <property type="molecule type" value="Genomic_DNA"/>
</dbReference>
<evidence type="ECO:0000256" key="1">
    <source>
        <dbReference type="SAM" id="MobiDB-lite"/>
    </source>
</evidence>
<comment type="caution">
    <text evidence="2">The sequence shown here is derived from an EMBL/GenBank/DDBJ whole genome shotgun (WGS) entry which is preliminary data.</text>
</comment>
<name>A0ABP9AV53_9ACTN</name>
<accession>A0ABP9AV53</accession>